<gene>
    <name evidence="1" type="ORF">CDAR_212081</name>
</gene>
<dbReference type="EMBL" id="BPLQ01002015">
    <property type="protein sequence ID" value="GIX87576.1"/>
    <property type="molecule type" value="Genomic_DNA"/>
</dbReference>
<evidence type="ECO:0000313" key="2">
    <source>
        <dbReference type="Proteomes" id="UP001054837"/>
    </source>
</evidence>
<dbReference type="AlphaFoldDB" id="A0AAV4NUE0"/>
<organism evidence="1 2">
    <name type="scientific">Caerostris darwini</name>
    <dbReference type="NCBI Taxonomy" id="1538125"/>
    <lineage>
        <taxon>Eukaryota</taxon>
        <taxon>Metazoa</taxon>
        <taxon>Ecdysozoa</taxon>
        <taxon>Arthropoda</taxon>
        <taxon>Chelicerata</taxon>
        <taxon>Arachnida</taxon>
        <taxon>Araneae</taxon>
        <taxon>Araneomorphae</taxon>
        <taxon>Entelegynae</taxon>
        <taxon>Araneoidea</taxon>
        <taxon>Araneidae</taxon>
        <taxon>Caerostris</taxon>
    </lineage>
</organism>
<comment type="caution">
    <text evidence="1">The sequence shown here is derived from an EMBL/GenBank/DDBJ whole genome shotgun (WGS) entry which is preliminary data.</text>
</comment>
<keyword evidence="2" id="KW-1185">Reference proteome</keyword>
<evidence type="ECO:0000313" key="1">
    <source>
        <dbReference type="EMBL" id="GIX87576.1"/>
    </source>
</evidence>
<reference evidence="1 2" key="1">
    <citation type="submission" date="2021-06" db="EMBL/GenBank/DDBJ databases">
        <title>Caerostris darwini draft genome.</title>
        <authorList>
            <person name="Kono N."/>
            <person name="Arakawa K."/>
        </authorList>
    </citation>
    <scope>NUCLEOTIDE SEQUENCE [LARGE SCALE GENOMIC DNA]</scope>
</reference>
<evidence type="ECO:0008006" key="3">
    <source>
        <dbReference type="Google" id="ProtNLM"/>
    </source>
</evidence>
<name>A0AAV4NUE0_9ARAC</name>
<proteinExistence type="predicted"/>
<protein>
    <recommendedName>
        <fullName evidence="3">Ribosomal protein S10</fullName>
    </recommendedName>
</protein>
<dbReference type="Proteomes" id="UP001054837">
    <property type="component" value="Unassembled WGS sequence"/>
</dbReference>
<accession>A0AAV4NUE0</accession>
<sequence length="88" mass="10589">MPLRLKAPRPKRQLYEIIQSTFQFVTVFCKTLNSLSYLNVSKGETRKREEVKYQTEDFAVLEAFQFKIKLRHHLETIYILPRRPKMTV</sequence>